<gene>
    <name evidence="4" type="ORF">CK500_14560</name>
</gene>
<reference evidence="4 5" key="1">
    <citation type="submission" date="2017-08" db="EMBL/GenBank/DDBJ databases">
        <title>The strain WRN001 was isolated from Binhai saline alkaline soil, Tianjin, China.</title>
        <authorList>
            <person name="Liu D."/>
            <person name="Zhang G."/>
        </authorList>
    </citation>
    <scope>NUCLEOTIDE SEQUENCE [LARGE SCALE GENOMIC DNA]</scope>
    <source>
        <strain evidence="4 5">WN019</strain>
    </source>
</reference>
<dbReference type="RefSeq" id="WP_095637949.1">
    <property type="nucleotide sequence ID" value="NZ_NSKC01000010.1"/>
</dbReference>
<evidence type="ECO:0000259" key="3">
    <source>
        <dbReference type="Pfam" id="PF04967"/>
    </source>
</evidence>
<dbReference type="PANTHER" id="PTHR34236:SF1">
    <property type="entry name" value="DIMETHYL SULFOXIDE REDUCTASE TRANSCRIPTIONAL ACTIVATOR"/>
    <property type="match status" value="1"/>
</dbReference>
<dbReference type="OrthoDB" id="198846at2157"/>
<keyword evidence="1" id="KW-0805">Transcription regulation</keyword>
<evidence type="ECO:0000256" key="1">
    <source>
        <dbReference type="ARBA" id="ARBA00023015"/>
    </source>
</evidence>
<evidence type="ECO:0000313" key="4">
    <source>
        <dbReference type="EMBL" id="PAU81515.1"/>
    </source>
</evidence>
<dbReference type="AlphaFoldDB" id="A0A2A2FAA1"/>
<name>A0A2A2FAA1_9EURY</name>
<organism evidence="4 5">
    <name type="scientific">Halorubrum salipaludis</name>
    <dbReference type="NCBI Taxonomy" id="2032630"/>
    <lineage>
        <taxon>Archaea</taxon>
        <taxon>Methanobacteriati</taxon>
        <taxon>Methanobacteriota</taxon>
        <taxon>Stenosarchaea group</taxon>
        <taxon>Halobacteria</taxon>
        <taxon>Halobacteriales</taxon>
        <taxon>Haloferacaceae</taxon>
        <taxon>Halorubrum</taxon>
    </lineage>
</organism>
<feature type="domain" description="HTH bat-type" evidence="3">
    <location>
        <begin position="152"/>
        <end position="203"/>
    </location>
</feature>
<keyword evidence="5" id="KW-1185">Reference proteome</keyword>
<keyword evidence="2" id="KW-0804">Transcription</keyword>
<protein>
    <submittedName>
        <fullName evidence="4">Bacterio-opsin activator</fullName>
    </submittedName>
</protein>
<dbReference type="Pfam" id="PF04967">
    <property type="entry name" value="HTH_10"/>
    <property type="match status" value="1"/>
</dbReference>
<dbReference type="EMBL" id="NSKC01000010">
    <property type="protein sequence ID" value="PAU81515.1"/>
    <property type="molecule type" value="Genomic_DNA"/>
</dbReference>
<evidence type="ECO:0000256" key="2">
    <source>
        <dbReference type="ARBA" id="ARBA00023163"/>
    </source>
</evidence>
<evidence type="ECO:0000313" key="5">
    <source>
        <dbReference type="Proteomes" id="UP000218083"/>
    </source>
</evidence>
<accession>A0A2A2FAA1</accession>
<dbReference type="InterPro" id="IPR007050">
    <property type="entry name" value="HTH_bacterioopsin"/>
</dbReference>
<comment type="caution">
    <text evidence="4">The sequence shown here is derived from an EMBL/GenBank/DDBJ whole genome shotgun (WGS) entry which is preliminary data.</text>
</comment>
<dbReference type="Proteomes" id="UP000218083">
    <property type="component" value="Unassembled WGS sequence"/>
</dbReference>
<proteinExistence type="predicted"/>
<sequence>MPHAKLTIDMPEHTWIGDISASHPELLFQVVTSIPGENMGIGLVRLTAATPLPIITDIQARDDVESLELLWKHDDEALLQIQTENPLPLLPVWRAGVPLKMPFDIQDGVATWEVTTSNSRLSSLRTHLDDVGIDFDIEFVREIDASQADRLLTERQQEVLVAAVEAGYYRAPRDSTLSDVADVLDVANATCSDVLHRAEGHIIHWFVKEHMEV</sequence>
<dbReference type="PANTHER" id="PTHR34236">
    <property type="entry name" value="DIMETHYL SULFOXIDE REDUCTASE TRANSCRIPTIONAL ACTIVATOR"/>
    <property type="match status" value="1"/>
</dbReference>